<evidence type="ECO:0000313" key="2">
    <source>
        <dbReference type="EMBL" id="BAH91180.1"/>
    </source>
</evidence>
<dbReference type="KEGG" id="dosa:Os01g0600200"/>
<dbReference type="AlphaFoldDB" id="C7IWV0"/>
<evidence type="ECO:0000256" key="1">
    <source>
        <dbReference type="SAM" id="MobiDB-lite"/>
    </source>
</evidence>
<accession>C7IWV0</accession>
<reference evidence="2 3" key="1">
    <citation type="journal article" date="2005" name="Nature">
        <title>The map-based sequence of the rice genome.</title>
        <authorList>
            <consortium name="International rice genome sequencing project (IRGSP)"/>
            <person name="Matsumoto T."/>
            <person name="Wu J."/>
            <person name="Kanamori H."/>
            <person name="Katayose Y."/>
            <person name="Fujisawa M."/>
            <person name="Namiki N."/>
            <person name="Mizuno H."/>
            <person name="Yamamoto K."/>
            <person name="Antonio B.A."/>
            <person name="Baba T."/>
            <person name="Sakata K."/>
            <person name="Nagamura Y."/>
            <person name="Aoki H."/>
            <person name="Arikawa K."/>
            <person name="Arita K."/>
            <person name="Bito T."/>
            <person name="Chiden Y."/>
            <person name="Fujitsuka N."/>
            <person name="Fukunaka R."/>
            <person name="Hamada M."/>
            <person name="Harada C."/>
            <person name="Hayashi A."/>
            <person name="Hijishita S."/>
            <person name="Honda M."/>
            <person name="Hosokawa S."/>
            <person name="Ichikawa Y."/>
            <person name="Idonuma A."/>
            <person name="Iijima M."/>
            <person name="Ikeda M."/>
            <person name="Ikeno M."/>
            <person name="Ito K."/>
            <person name="Ito S."/>
            <person name="Ito T."/>
            <person name="Ito Y."/>
            <person name="Ito Y."/>
            <person name="Iwabuchi A."/>
            <person name="Kamiya K."/>
            <person name="Karasawa W."/>
            <person name="Kurita K."/>
            <person name="Katagiri S."/>
            <person name="Kikuta A."/>
            <person name="Kobayashi H."/>
            <person name="Kobayashi N."/>
            <person name="Machita K."/>
            <person name="Maehara T."/>
            <person name="Masukawa M."/>
            <person name="Mizubayashi T."/>
            <person name="Mukai Y."/>
            <person name="Nagasaki H."/>
            <person name="Nagata Y."/>
            <person name="Naito S."/>
            <person name="Nakashima M."/>
            <person name="Nakama Y."/>
            <person name="Nakamichi Y."/>
            <person name="Nakamura M."/>
            <person name="Meguro A."/>
            <person name="Negishi M."/>
            <person name="Ohta I."/>
            <person name="Ohta T."/>
            <person name="Okamoto M."/>
            <person name="Ono N."/>
            <person name="Saji S."/>
            <person name="Sakaguchi M."/>
            <person name="Sakai K."/>
            <person name="Shibata M."/>
            <person name="Shimokawa T."/>
            <person name="Song J."/>
            <person name="Takazaki Y."/>
            <person name="Terasawa K."/>
            <person name="Tsugane M."/>
            <person name="Tsuji K."/>
            <person name="Ueda S."/>
            <person name="Waki K."/>
            <person name="Yamagata H."/>
            <person name="Yamamoto M."/>
            <person name="Yamamoto S."/>
            <person name="Yamane H."/>
            <person name="Yoshiki S."/>
            <person name="Yoshihara R."/>
            <person name="Yukawa K."/>
            <person name="Zhong H."/>
            <person name="Yano M."/>
            <person name="Yuan Q."/>
            <person name="Ouyang S."/>
            <person name="Liu J."/>
            <person name="Jones K.M."/>
            <person name="Gansberger K."/>
            <person name="Moffat K."/>
            <person name="Hill J."/>
            <person name="Bera J."/>
            <person name="Fadrosh D."/>
            <person name="Jin S."/>
            <person name="Johri S."/>
            <person name="Kim M."/>
            <person name="Overton L."/>
            <person name="Reardon M."/>
            <person name="Tsitrin T."/>
            <person name="Vuong H."/>
            <person name="Weaver B."/>
            <person name="Ciecko A."/>
            <person name="Tallon L."/>
            <person name="Jackson J."/>
            <person name="Pai G."/>
            <person name="Aken S.V."/>
            <person name="Utterback T."/>
            <person name="Reidmuller S."/>
            <person name="Feldblyum T."/>
            <person name="Hsiao J."/>
            <person name="Zismann V."/>
            <person name="Iobst S."/>
            <person name="de Vazeille A.R."/>
            <person name="Buell C.R."/>
            <person name="Ying K."/>
            <person name="Li Y."/>
            <person name="Lu T."/>
            <person name="Huang Y."/>
            <person name="Zhao Q."/>
            <person name="Feng Q."/>
            <person name="Zhang L."/>
            <person name="Zhu J."/>
            <person name="Weng Q."/>
            <person name="Mu J."/>
            <person name="Lu Y."/>
            <person name="Fan D."/>
            <person name="Liu Y."/>
            <person name="Guan J."/>
            <person name="Zhang Y."/>
            <person name="Yu S."/>
            <person name="Liu X."/>
            <person name="Zhang Y."/>
            <person name="Hong G."/>
            <person name="Han B."/>
            <person name="Choisne N."/>
            <person name="Demange N."/>
            <person name="Orjeda G."/>
            <person name="Samain S."/>
            <person name="Cattolico L."/>
            <person name="Pelletier E."/>
            <person name="Couloux A."/>
            <person name="Segurens B."/>
            <person name="Wincker P."/>
            <person name="D'Hont A."/>
            <person name="Scarpelli C."/>
            <person name="Weissenbach J."/>
            <person name="Salanoubat M."/>
            <person name="Quetier F."/>
            <person name="Yu Y."/>
            <person name="Kim H.R."/>
            <person name="Rambo T."/>
            <person name="Currie J."/>
            <person name="Collura K."/>
            <person name="Luo M."/>
            <person name="Yang T."/>
            <person name="Ammiraju J.S.S."/>
            <person name="Engler F."/>
            <person name="Soderlund C."/>
            <person name="Wing R.A."/>
            <person name="Palmer L.E."/>
            <person name="de la Bastide M."/>
            <person name="Spiegel L."/>
            <person name="Nascimento L."/>
            <person name="Zutavern T."/>
            <person name="O'Shaughnessy A."/>
            <person name="Dike S."/>
            <person name="Dedhia N."/>
            <person name="Preston R."/>
            <person name="Balija V."/>
            <person name="McCombie W.R."/>
            <person name="Chow T."/>
            <person name="Chen H."/>
            <person name="Chung M."/>
            <person name="Chen C."/>
            <person name="Shaw J."/>
            <person name="Wu H."/>
            <person name="Hsiao K."/>
            <person name="Chao Y."/>
            <person name="Chu M."/>
            <person name="Cheng C."/>
            <person name="Hour A."/>
            <person name="Lee P."/>
            <person name="Lin S."/>
            <person name="Lin Y."/>
            <person name="Liou J."/>
            <person name="Liu S."/>
            <person name="Hsing Y."/>
            <person name="Raghuvanshi S."/>
            <person name="Mohanty A."/>
            <person name="Bharti A.K."/>
            <person name="Gaur A."/>
            <person name="Gupta V."/>
            <person name="Kumar D."/>
            <person name="Ravi V."/>
            <person name="Vij S."/>
            <person name="Kapur A."/>
            <person name="Khurana P."/>
            <person name="Khurana P."/>
            <person name="Khurana J.P."/>
            <person name="Tyagi A.K."/>
            <person name="Gaikwad K."/>
            <person name="Singh A."/>
            <person name="Dalal V."/>
            <person name="Srivastava S."/>
            <person name="Dixit A."/>
            <person name="Pal A.K."/>
            <person name="Ghazi I.A."/>
            <person name="Yadav M."/>
            <person name="Pandit A."/>
            <person name="Bhargava A."/>
            <person name="Sureshbabu K."/>
            <person name="Batra K."/>
            <person name="Sharma T.R."/>
            <person name="Mohapatra T."/>
            <person name="Singh N.K."/>
            <person name="Messing J."/>
            <person name="Nelson A.B."/>
            <person name="Fuks G."/>
            <person name="Kavchok S."/>
            <person name="Keizer G."/>
            <person name="Linton E."/>
            <person name="Llaca V."/>
            <person name="Song R."/>
            <person name="Tanyolac B."/>
            <person name="Young S."/>
            <person name="Ho-Il K."/>
            <person name="Hahn J.H."/>
            <person name="Sangsakoo G."/>
            <person name="Vanavichit A."/>
            <person name="de Mattos Luiz.A.T."/>
            <person name="Zimmer P.D."/>
            <person name="Malone G."/>
            <person name="Dellagostin O."/>
            <person name="de Oliveira A.C."/>
            <person name="Bevan M."/>
            <person name="Bancroft I."/>
            <person name="Minx P."/>
            <person name="Cordum H."/>
            <person name="Wilson R."/>
            <person name="Cheng Z."/>
            <person name="Jin W."/>
            <person name="Jiang J."/>
            <person name="Leong S.A."/>
            <person name="Iwama H."/>
            <person name="Gojobori T."/>
            <person name="Itoh T."/>
            <person name="Niimura Y."/>
            <person name="Fujii Y."/>
            <person name="Habara T."/>
            <person name="Sakai H."/>
            <person name="Sato Y."/>
            <person name="Wilson G."/>
            <person name="Kumar K."/>
            <person name="McCouch S."/>
            <person name="Juretic N."/>
            <person name="Hoen D."/>
            <person name="Wright S."/>
            <person name="Bruskiewich R."/>
            <person name="Bureau T."/>
            <person name="Miyao A."/>
            <person name="Hirochika H."/>
            <person name="Nishikawa T."/>
            <person name="Kadowaki K."/>
            <person name="Sugiura M."/>
            <person name="Burr B."/>
            <person name="Sasaki T."/>
        </authorList>
    </citation>
    <scope>NUCLEOTIDE SEQUENCE [LARGE SCALE GENOMIC DNA]</scope>
    <source>
        <strain evidence="3">cv. Nipponbare</strain>
    </source>
</reference>
<dbReference type="EMBL" id="AP008207">
    <property type="protein sequence ID" value="BAH91180.1"/>
    <property type="molecule type" value="Genomic_DNA"/>
</dbReference>
<protein>
    <submittedName>
        <fullName evidence="2">Os01g0600200 protein</fullName>
    </submittedName>
</protein>
<feature type="compositionally biased region" description="Low complexity" evidence="1">
    <location>
        <begin position="1"/>
        <end position="21"/>
    </location>
</feature>
<proteinExistence type="predicted"/>
<name>C7IWV0_ORYSJ</name>
<gene>
    <name evidence="2" type="ordered locus">Os01g0600200</name>
</gene>
<dbReference type="Proteomes" id="UP000000763">
    <property type="component" value="Chromosome 1"/>
</dbReference>
<sequence>MNGEAVVPEPAAAASSPAQASPSPPEWRFSQVFGERSAGEEVQDGKTIHRLSPLGPSRRRGFFF</sequence>
<feature type="region of interest" description="Disordered" evidence="1">
    <location>
        <begin position="1"/>
        <end position="26"/>
    </location>
</feature>
<reference evidence="3" key="2">
    <citation type="journal article" date="2008" name="Nucleic Acids Res.">
        <title>The rice annotation project database (RAP-DB): 2008 update.</title>
        <authorList>
            <consortium name="The rice annotation project (RAP)"/>
        </authorList>
    </citation>
    <scope>GENOME REANNOTATION</scope>
    <source>
        <strain evidence="3">cv. Nipponbare</strain>
    </source>
</reference>
<evidence type="ECO:0000313" key="3">
    <source>
        <dbReference type="Proteomes" id="UP000000763"/>
    </source>
</evidence>
<organism evidence="2 3">
    <name type="scientific">Oryza sativa subsp. japonica</name>
    <name type="common">Rice</name>
    <dbReference type="NCBI Taxonomy" id="39947"/>
    <lineage>
        <taxon>Eukaryota</taxon>
        <taxon>Viridiplantae</taxon>
        <taxon>Streptophyta</taxon>
        <taxon>Embryophyta</taxon>
        <taxon>Tracheophyta</taxon>
        <taxon>Spermatophyta</taxon>
        <taxon>Magnoliopsida</taxon>
        <taxon>Liliopsida</taxon>
        <taxon>Poales</taxon>
        <taxon>Poaceae</taxon>
        <taxon>BOP clade</taxon>
        <taxon>Oryzoideae</taxon>
        <taxon>Oryzeae</taxon>
        <taxon>Oryzinae</taxon>
        <taxon>Oryza</taxon>
        <taxon>Oryza sativa</taxon>
    </lineage>
</organism>